<gene>
    <name evidence="9" type="ORF">BSZ32_12555</name>
</gene>
<evidence type="ECO:0000256" key="3">
    <source>
        <dbReference type="ARBA" id="ARBA00022723"/>
    </source>
</evidence>
<dbReference type="SUPFAM" id="SSF53649">
    <property type="entry name" value="Alkaline phosphatase-like"/>
    <property type="match status" value="1"/>
</dbReference>
<dbReference type="Gene3D" id="3.40.720.10">
    <property type="entry name" value="Alkaline Phosphatase, subunit A"/>
    <property type="match status" value="1"/>
</dbReference>
<dbReference type="InterPro" id="IPR017850">
    <property type="entry name" value="Alkaline_phosphatase_core_sf"/>
</dbReference>
<dbReference type="InterPro" id="IPR000917">
    <property type="entry name" value="Sulfatase_N"/>
</dbReference>
<evidence type="ECO:0000313" key="10">
    <source>
        <dbReference type="Proteomes" id="UP000239907"/>
    </source>
</evidence>
<evidence type="ECO:0000256" key="4">
    <source>
        <dbReference type="ARBA" id="ARBA00022729"/>
    </source>
</evidence>
<keyword evidence="3" id="KW-0479">Metal-binding</keyword>
<organism evidence="9 10">
    <name type="scientific">Rubritalea profundi</name>
    <dbReference type="NCBI Taxonomy" id="1658618"/>
    <lineage>
        <taxon>Bacteria</taxon>
        <taxon>Pseudomonadati</taxon>
        <taxon>Verrucomicrobiota</taxon>
        <taxon>Verrucomicrobiia</taxon>
        <taxon>Verrucomicrobiales</taxon>
        <taxon>Rubritaleaceae</taxon>
        <taxon>Rubritalea</taxon>
    </lineage>
</organism>
<dbReference type="InterPro" id="IPR024607">
    <property type="entry name" value="Sulfatase_CS"/>
</dbReference>
<evidence type="ECO:0000256" key="6">
    <source>
        <dbReference type="ARBA" id="ARBA00022837"/>
    </source>
</evidence>
<keyword evidence="6" id="KW-0106">Calcium</keyword>
<feature type="chain" id="PRO_5015460593" description="Sulfatase N-terminal domain-containing protein" evidence="7">
    <location>
        <begin position="20"/>
        <end position="481"/>
    </location>
</feature>
<comment type="caution">
    <text evidence="9">The sequence shown here is derived from an EMBL/GenBank/DDBJ whole genome shotgun (WGS) entry which is preliminary data.</text>
</comment>
<dbReference type="AlphaFoldDB" id="A0A2S7U2M3"/>
<keyword evidence="10" id="KW-1185">Reference proteome</keyword>
<dbReference type="PROSITE" id="PS00523">
    <property type="entry name" value="SULFATASE_1"/>
    <property type="match status" value="1"/>
</dbReference>
<dbReference type="InterPro" id="IPR050738">
    <property type="entry name" value="Sulfatase"/>
</dbReference>
<evidence type="ECO:0000313" key="9">
    <source>
        <dbReference type="EMBL" id="PQJ29239.1"/>
    </source>
</evidence>
<dbReference type="Proteomes" id="UP000239907">
    <property type="component" value="Unassembled WGS sequence"/>
</dbReference>
<evidence type="ECO:0000256" key="1">
    <source>
        <dbReference type="ARBA" id="ARBA00001913"/>
    </source>
</evidence>
<dbReference type="OrthoDB" id="246867at2"/>
<dbReference type="Pfam" id="PF00884">
    <property type="entry name" value="Sulfatase"/>
    <property type="match status" value="1"/>
</dbReference>
<dbReference type="PANTHER" id="PTHR42693:SF42">
    <property type="entry name" value="ARYLSULFATASE G"/>
    <property type="match status" value="1"/>
</dbReference>
<feature type="signal peptide" evidence="7">
    <location>
        <begin position="1"/>
        <end position="19"/>
    </location>
</feature>
<feature type="domain" description="Sulfatase N-terminal" evidence="8">
    <location>
        <begin position="22"/>
        <end position="368"/>
    </location>
</feature>
<evidence type="ECO:0000256" key="2">
    <source>
        <dbReference type="ARBA" id="ARBA00008779"/>
    </source>
</evidence>
<accession>A0A2S7U2M3</accession>
<evidence type="ECO:0000256" key="7">
    <source>
        <dbReference type="SAM" id="SignalP"/>
    </source>
</evidence>
<keyword evidence="5" id="KW-0378">Hydrolase</keyword>
<reference evidence="9 10" key="1">
    <citation type="submission" date="2016-12" db="EMBL/GenBank/DDBJ databases">
        <title>Study of bacterial adaptation to deep sea.</title>
        <authorList>
            <person name="Song J."/>
            <person name="Yoshizawa S."/>
            <person name="Kogure K."/>
        </authorList>
    </citation>
    <scope>NUCLEOTIDE SEQUENCE [LARGE SCALE GENOMIC DNA]</scope>
    <source>
        <strain evidence="9 10">SAORIC-165</strain>
    </source>
</reference>
<dbReference type="EMBL" id="MQWA01000001">
    <property type="protein sequence ID" value="PQJ29239.1"/>
    <property type="molecule type" value="Genomic_DNA"/>
</dbReference>
<keyword evidence="4 7" id="KW-0732">Signal</keyword>
<evidence type="ECO:0000259" key="8">
    <source>
        <dbReference type="Pfam" id="PF00884"/>
    </source>
</evidence>
<dbReference type="GO" id="GO:0004065">
    <property type="term" value="F:arylsulfatase activity"/>
    <property type="evidence" value="ECO:0007669"/>
    <property type="project" value="TreeGrafter"/>
</dbReference>
<sequence>MKLRFTLALTLSLCGSLLAAPKNVLLIVADDLGCRDLGCFGSDFYDTPHLDELCADSLKLTQAYAACPVCSPSRSAIMTGRHPARTKNTDYFGGFNPAPGKKVPARWKKMPVLPAPYLETLDPALTTLPEALKAKGFRTFFAGKWHLGEEGSWPEDHGFDINKGGWSRGGPYGGKKYFSPYGNPRLKDGPDGEHLPDRLASETNTFINDTSDAPFFAMLSFYSVHTPLIGRKDLVDKYKAKAAKLGYTDKQVWAFDAPRKVRVKQDHAIYAAMVEAMDQAVGKVIDNLKKQGKYEDTLIVFTSDNGGLSTSEGWATSNFPMRTGKGWLYEGGTKVPGIIRIPGTTKPGSSSDQFFVGTDIFPTALDACDLPLLEEIHVDGQSLLKPQNDRPLYWHYPHWGNQGGSPGSVVRLGNYKLIRYYSGKAPELFDLSADASEEKNLYSSKPEIAAELNKKLDGWLKETNATLPLKNPDYPGEIKKW</sequence>
<comment type="similarity">
    <text evidence="2">Belongs to the sulfatase family.</text>
</comment>
<proteinExistence type="inferred from homology"/>
<dbReference type="PANTHER" id="PTHR42693">
    <property type="entry name" value="ARYLSULFATASE FAMILY MEMBER"/>
    <property type="match status" value="1"/>
</dbReference>
<dbReference type="RefSeq" id="WP_105043732.1">
    <property type="nucleotide sequence ID" value="NZ_MQWA01000001.1"/>
</dbReference>
<name>A0A2S7U2M3_9BACT</name>
<protein>
    <recommendedName>
        <fullName evidence="8">Sulfatase N-terminal domain-containing protein</fullName>
    </recommendedName>
</protein>
<dbReference type="Gene3D" id="3.30.1120.10">
    <property type="match status" value="1"/>
</dbReference>
<dbReference type="CDD" id="cd16144">
    <property type="entry name" value="ARS_like"/>
    <property type="match status" value="1"/>
</dbReference>
<comment type="cofactor">
    <cofactor evidence="1">
        <name>Ca(2+)</name>
        <dbReference type="ChEBI" id="CHEBI:29108"/>
    </cofactor>
</comment>
<evidence type="ECO:0000256" key="5">
    <source>
        <dbReference type="ARBA" id="ARBA00022801"/>
    </source>
</evidence>
<dbReference type="GO" id="GO:0046872">
    <property type="term" value="F:metal ion binding"/>
    <property type="evidence" value="ECO:0007669"/>
    <property type="project" value="UniProtKB-KW"/>
</dbReference>